<protein>
    <recommendedName>
        <fullName evidence="1">Phosphatidylglycerol lysyltransferase C-terminal domain-containing protein</fullName>
    </recommendedName>
</protein>
<comment type="caution">
    <text evidence="2">The sequence shown here is derived from an EMBL/GenBank/DDBJ whole genome shotgun (WGS) entry which is preliminary data.</text>
</comment>
<evidence type="ECO:0000313" key="2">
    <source>
        <dbReference type="EMBL" id="PTW39747.1"/>
    </source>
</evidence>
<dbReference type="EMBL" id="QAYC01000026">
    <property type="protein sequence ID" value="PTW39747.1"/>
    <property type="molecule type" value="Genomic_DNA"/>
</dbReference>
<dbReference type="Pfam" id="PF09924">
    <property type="entry name" value="LPG_synthase_C"/>
    <property type="match status" value="1"/>
</dbReference>
<dbReference type="Gene3D" id="3.40.630.30">
    <property type="match status" value="1"/>
</dbReference>
<dbReference type="InterPro" id="IPR024320">
    <property type="entry name" value="LPG_synthase_C"/>
</dbReference>
<gene>
    <name evidence="2" type="ORF">C8N38_1268</name>
</gene>
<accession>A0A8E3ANT3</accession>
<feature type="domain" description="Phosphatidylglycerol lysyltransferase C-terminal" evidence="1">
    <location>
        <begin position="36"/>
        <end position="283"/>
    </location>
</feature>
<evidence type="ECO:0000313" key="3">
    <source>
        <dbReference type="Proteomes" id="UP000244037"/>
    </source>
</evidence>
<sequence>MMSLLPAGSRKIDWDDYAWFSKFLAELPPSVDSMAHSGAYLLHTGRNGLFLVEHRGQTAFVAVHPNIECAALVLPAGAHFAPELWSHLCSSIASAGLNVTLGRITPDFSMQMEKIDFFRATTEKTLDWRYPVTILDVAKLSEMRGSSYRGYRKKVNRANRDVPIEIADQRSPIYFERYAAVVHMIEKWADAVSSIKNFDTKHLVSSNLAAYHMGMRQIEGLSCKIYYAGNSVIGFSAVEVPQNGGIANGIARCLDRSWIGCSEYMYWNDAKILSDSGYGLYNINGSETKSLDEFRSKLRPYRKINLQTFLWIEA</sequence>
<proteinExistence type="predicted"/>
<dbReference type="RefSeq" id="WP_146176323.1">
    <property type="nucleotide sequence ID" value="NZ_QAYC01000026.1"/>
</dbReference>
<organism evidence="2 3">
    <name type="scientific">Rhodovulum kholense</name>
    <dbReference type="NCBI Taxonomy" id="453584"/>
    <lineage>
        <taxon>Bacteria</taxon>
        <taxon>Pseudomonadati</taxon>
        <taxon>Pseudomonadota</taxon>
        <taxon>Alphaproteobacteria</taxon>
        <taxon>Rhodobacterales</taxon>
        <taxon>Paracoccaceae</taxon>
        <taxon>Rhodovulum</taxon>
    </lineage>
</organism>
<evidence type="ECO:0000259" key="1">
    <source>
        <dbReference type="Pfam" id="PF09924"/>
    </source>
</evidence>
<dbReference type="AlphaFoldDB" id="A0A8E3ANT3"/>
<keyword evidence="3" id="KW-1185">Reference proteome</keyword>
<name>A0A8E3ANT3_9RHOB</name>
<reference evidence="2 3" key="1">
    <citation type="submission" date="2018-04" db="EMBL/GenBank/DDBJ databases">
        <title>Genomic Encyclopedia of Archaeal and Bacterial Type Strains, Phase II (KMG-II): from individual species to whole genera.</title>
        <authorList>
            <person name="Goeker M."/>
        </authorList>
    </citation>
    <scope>NUCLEOTIDE SEQUENCE [LARGE SCALE GENOMIC DNA]</scope>
    <source>
        <strain evidence="2 3">DSM 19783</strain>
    </source>
</reference>
<dbReference type="Proteomes" id="UP000244037">
    <property type="component" value="Unassembled WGS sequence"/>
</dbReference>
<dbReference type="OrthoDB" id="145485at2"/>